<feature type="region of interest" description="Disordered" evidence="10">
    <location>
        <begin position="471"/>
        <end position="497"/>
    </location>
</feature>
<comment type="caution">
    <text evidence="12">The sequence shown here is derived from an EMBL/GenBank/DDBJ whole genome shotgun (WGS) entry which is preliminary data.</text>
</comment>
<keyword evidence="4 9" id="KW-0863">Zinc-finger</keyword>
<dbReference type="InterPro" id="IPR036236">
    <property type="entry name" value="Znf_C2H2_sf"/>
</dbReference>
<dbReference type="Proteomes" id="UP001208570">
    <property type="component" value="Unassembled WGS sequence"/>
</dbReference>
<evidence type="ECO:0000256" key="8">
    <source>
        <dbReference type="ARBA" id="ARBA00023242"/>
    </source>
</evidence>
<dbReference type="GO" id="GO:0008270">
    <property type="term" value="F:zinc ion binding"/>
    <property type="evidence" value="ECO:0007669"/>
    <property type="project" value="UniProtKB-KW"/>
</dbReference>
<evidence type="ECO:0000256" key="5">
    <source>
        <dbReference type="ARBA" id="ARBA00022833"/>
    </source>
</evidence>
<keyword evidence="6" id="KW-0805">Transcription regulation</keyword>
<comment type="subcellular location">
    <subcellularLocation>
        <location evidence="1">Nucleus</location>
    </subcellularLocation>
</comment>
<sequence>MSSQFVTPSNDCQIQIKSEPLEEDYQRMNNLPLGSIHSPAQLPAIFKYTRVESTRNRSYEKPHSCCEVCQGEFSDQDVLLQHKLLHFNTSHVCYICDCYFMNTSTLIMHIATNHRNLNPAMTGRNDPDRSFLCSICLQRFSSNKTLTRHQETHKQQDETTFSCRICGLEFIGYRALVPHLNATRHKEMKIKIQSIFVCVDCRSVFPSRDSYAMHMMMRAQSETCSSRFLMPPTNSYQSPNSYDYPSPSENGLIQGGTASSLNPRIQANSGSTRSDSVPLNLCTGQERISPNVSISKYRLLTCCKCGELMPDEEALALHLMVHVRETSDQSYYSRYKNRPHPSEQRAVSAQYAKETPSKRPDSAPASDNMASPRDALGAIWICHWCNKNFKSCDLLAMHMMEHHMQSQAADKVNNNRRSFSDINEAQSKPDEDGKDKISLDQEDCRLSAVSVIPSPDELIPGKRLKAGETCFSERSSPVSSKRPADDAPTPQPKRCKSVGSSLNSCLYCTKQFIDEQEKKWHTVDEHGVSLIQPHCLVCNRVFLEHHALKQHLQSPQHLETVKVQKVACHVCKFFASSDAQIAAHEHLHGIRRELQFQTTSKIKYLSSELCCNVDSENQSSSRTKDDDTLTPVNDTESKKATEGESVDGELVKDSATRTPVLLSDESASRELHNNGDADGKSLGTAVQDAANTTSRRSKRKSKVTAKFTPGISSPARSISENDAWADATDVGSPGVYGVQQARPAQQLTPIDRGVVSVPVESSFSALISSSGGCSSWARLDDTKQDKARPGVTSDSYQQPSTTTGCEALEPADNNNDETNVELIDYVLSNSDKLSMCKYCKIIYTDQTIYYLHMGLHNLNNPWQCNLCGKVSRNVHDFTCHVIHY</sequence>
<reference evidence="12" key="1">
    <citation type="journal article" date="2023" name="Mol. Biol. Evol.">
        <title>Third-Generation Sequencing Reveals the Adaptive Role of the Epigenome in Three Deep-Sea Polychaetes.</title>
        <authorList>
            <person name="Perez M."/>
            <person name="Aroh O."/>
            <person name="Sun Y."/>
            <person name="Lan Y."/>
            <person name="Juniper S.K."/>
            <person name="Young C.R."/>
            <person name="Angers B."/>
            <person name="Qian P.Y."/>
        </authorList>
    </citation>
    <scope>NUCLEOTIDE SEQUENCE</scope>
    <source>
        <strain evidence="12">P08H-3</strain>
    </source>
</reference>
<dbReference type="GO" id="GO:0005634">
    <property type="term" value="C:nucleus"/>
    <property type="evidence" value="ECO:0007669"/>
    <property type="project" value="UniProtKB-SubCell"/>
</dbReference>
<dbReference type="SMART" id="SM00355">
    <property type="entry name" value="ZnF_C2H2"/>
    <property type="match status" value="12"/>
</dbReference>
<evidence type="ECO:0000256" key="7">
    <source>
        <dbReference type="ARBA" id="ARBA00023163"/>
    </source>
</evidence>
<dbReference type="SUPFAM" id="SSF57667">
    <property type="entry name" value="beta-beta-alpha zinc fingers"/>
    <property type="match status" value="3"/>
</dbReference>
<evidence type="ECO:0000313" key="12">
    <source>
        <dbReference type="EMBL" id="KAK2164021.1"/>
    </source>
</evidence>
<evidence type="ECO:0000259" key="11">
    <source>
        <dbReference type="PROSITE" id="PS50157"/>
    </source>
</evidence>
<dbReference type="PROSITE" id="PS00028">
    <property type="entry name" value="ZINC_FINGER_C2H2_1"/>
    <property type="match status" value="8"/>
</dbReference>
<feature type="domain" description="C2H2-type" evidence="11">
    <location>
        <begin position="380"/>
        <end position="407"/>
    </location>
</feature>
<keyword evidence="2" id="KW-0479">Metal-binding</keyword>
<evidence type="ECO:0000256" key="4">
    <source>
        <dbReference type="ARBA" id="ARBA00022771"/>
    </source>
</evidence>
<evidence type="ECO:0000256" key="6">
    <source>
        <dbReference type="ARBA" id="ARBA00023015"/>
    </source>
</evidence>
<proteinExistence type="predicted"/>
<organism evidence="12 13">
    <name type="scientific">Paralvinella palmiformis</name>
    <dbReference type="NCBI Taxonomy" id="53620"/>
    <lineage>
        <taxon>Eukaryota</taxon>
        <taxon>Metazoa</taxon>
        <taxon>Spiralia</taxon>
        <taxon>Lophotrochozoa</taxon>
        <taxon>Annelida</taxon>
        <taxon>Polychaeta</taxon>
        <taxon>Sedentaria</taxon>
        <taxon>Canalipalpata</taxon>
        <taxon>Terebellida</taxon>
        <taxon>Terebelliformia</taxon>
        <taxon>Alvinellidae</taxon>
        <taxon>Paralvinella</taxon>
    </lineage>
</organism>
<keyword evidence="5" id="KW-0862">Zinc</keyword>
<protein>
    <recommendedName>
        <fullName evidence="11">C2H2-type domain-containing protein</fullName>
    </recommendedName>
</protein>
<feature type="domain" description="C2H2-type" evidence="11">
    <location>
        <begin position="91"/>
        <end position="119"/>
    </location>
</feature>
<dbReference type="Gene3D" id="3.30.160.60">
    <property type="entry name" value="Classic Zinc Finger"/>
    <property type="match status" value="3"/>
</dbReference>
<evidence type="ECO:0000256" key="1">
    <source>
        <dbReference type="ARBA" id="ARBA00004123"/>
    </source>
</evidence>
<feature type="domain" description="C2H2-type" evidence="11">
    <location>
        <begin position="300"/>
        <end position="327"/>
    </location>
</feature>
<feature type="domain" description="C2H2-type" evidence="11">
    <location>
        <begin position="131"/>
        <end position="158"/>
    </location>
</feature>
<evidence type="ECO:0000256" key="2">
    <source>
        <dbReference type="ARBA" id="ARBA00022723"/>
    </source>
</evidence>
<evidence type="ECO:0000256" key="10">
    <source>
        <dbReference type="SAM" id="MobiDB-lite"/>
    </source>
</evidence>
<dbReference type="PANTHER" id="PTHR47772">
    <property type="entry name" value="ZINC FINGER PROTEIN 200"/>
    <property type="match status" value="1"/>
</dbReference>
<dbReference type="AlphaFoldDB" id="A0AAD9ND99"/>
<dbReference type="Pfam" id="PF00096">
    <property type="entry name" value="zf-C2H2"/>
    <property type="match status" value="1"/>
</dbReference>
<feature type="region of interest" description="Disordered" evidence="10">
    <location>
        <begin position="615"/>
        <end position="714"/>
    </location>
</feature>
<keyword evidence="13" id="KW-1185">Reference proteome</keyword>
<feature type="region of interest" description="Disordered" evidence="10">
    <location>
        <begin position="783"/>
        <end position="802"/>
    </location>
</feature>
<dbReference type="EMBL" id="JAODUP010000070">
    <property type="protein sequence ID" value="KAK2164021.1"/>
    <property type="molecule type" value="Genomic_DNA"/>
</dbReference>
<keyword evidence="8" id="KW-0539">Nucleus</keyword>
<evidence type="ECO:0000313" key="13">
    <source>
        <dbReference type="Proteomes" id="UP001208570"/>
    </source>
</evidence>
<feature type="compositionally biased region" description="Polar residues" evidence="10">
    <location>
        <begin position="792"/>
        <end position="802"/>
    </location>
</feature>
<feature type="region of interest" description="Disordered" evidence="10">
    <location>
        <begin position="330"/>
        <end position="370"/>
    </location>
</feature>
<dbReference type="PROSITE" id="PS50157">
    <property type="entry name" value="ZINC_FINGER_C2H2_2"/>
    <property type="match status" value="4"/>
</dbReference>
<dbReference type="PANTHER" id="PTHR47772:SF13">
    <property type="entry name" value="GASTRULA ZINC FINGER PROTEIN XLCGF49.1-LIKE-RELATED"/>
    <property type="match status" value="1"/>
</dbReference>
<dbReference type="InterPro" id="IPR050636">
    <property type="entry name" value="C2H2-ZF_domain-containing"/>
</dbReference>
<gene>
    <name evidence="12" type="ORF">LSH36_70g04033</name>
</gene>
<feature type="compositionally biased region" description="Basic and acidic residues" evidence="10">
    <location>
        <begin position="666"/>
        <end position="679"/>
    </location>
</feature>
<keyword evidence="7" id="KW-0804">Transcription</keyword>
<feature type="region of interest" description="Disordered" evidence="10">
    <location>
        <begin position="236"/>
        <end position="277"/>
    </location>
</feature>
<accession>A0AAD9ND99</accession>
<dbReference type="InterPro" id="IPR013087">
    <property type="entry name" value="Znf_C2H2_type"/>
</dbReference>
<keyword evidence="3" id="KW-0677">Repeat</keyword>
<name>A0AAD9ND99_9ANNE</name>
<evidence type="ECO:0000256" key="9">
    <source>
        <dbReference type="PROSITE-ProRule" id="PRU00042"/>
    </source>
</evidence>
<evidence type="ECO:0000256" key="3">
    <source>
        <dbReference type="ARBA" id="ARBA00022737"/>
    </source>
</evidence>